<dbReference type="EMBL" id="CP103445">
    <property type="protein sequence ID" value="UWS32444.1"/>
    <property type="molecule type" value="Genomic_DNA"/>
</dbReference>
<accession>A0ABY5X4Y5</accession>
<sequence length="114" mass="12575">MDKLEGHIGLLQTDVGVLKTDVGMLKMDVGMLKVDVDRLKEDVGKLKDDVGILKIDVGVIKSNYATKEDVFRLDSKMESLRSELHQSLAAQIKWFATSQLGLLALGLGLAKLFF</sequence>
<organism evidence="1 2">
    <name type="scientific">Erwinia pyrifoliae</name>
    <dbReference type="NCBI Taxonomy" id="79967"/>
    <lineage>
        <taxon>Bacteria</taxon>
        <taxon>Pseudomonadati</taxon>
        <taxon>Pseudomonadota</taxon>
        <taxon>Gammaproteobacteria</taxon>
        <taxon>Enterobacterales</taxon>
        <taxon>Erwiniaceae</taxon>
        <taxon>Erwinia</taxon>
    </lineage>
</organism>
<dbReference type="Proteomes" id="UP001058553">
    <property type="component" value="Chromosome"/>
</dbReference>
<gene>
    <name evidence="1" type="ORF">NYP84_12425</name>
</gene>
<evidence type="ECO:0000313" key="2">
    <source>
        <dbReference type="Proteomes" id="UP001058553"/>
    </source>
</evidence>
<protein>
    <submittedName>
        <fullName evidence="1">Uncharacterized protein</fullName>
    </submittedName>
</protein>
<keyword evidence="2" id="KW-1185">Reference proteome</keyword>
<dbReference type="Gene3D" id="1.20.5.190">
    <property type="match status" value="2"/>
</dbReference>
<name>A0ABY5X4Y5_ERWPY</name>
<proteinExistence type="predicted"/>
<reference evidence="1" key="1">
    <citation type="submission" date="2022-07" db="EMBL/GenBank/DDBJ databases">
        <title>Genetic diversity of Erwinia pyrifoliae.</title>
        <authorList>
            <person name="Park D.S."/>
            <person name="Ham H."/>
        </authorList>
    </citation>
    <scope>NUCLEOTIDE SEQUENCE</scope>
    <source>
        <strain evidence="1">CP201486</strain>
    </source>
</reference>
<evidence type="ECO:0000313" key="1">
    <source>
        <dbReference type="EMBL" id="UWS32444.1"/>
    </source>
</evidence>